<dbReference type="PIRSF" id="PIRSF016702">
    <property type="entry name" value="DNA_bp_PD1"/>
    <property type="match status" value="1"/>
</dbReference>
<dbReference type="Proteomes" id="UP000666240">
    <property type="component" value="Unassembled WGS sequence"/>
</dbReference>
<organism evidence="2 3">
    <name type="scientific">Tianweitania sediminis</name>
    <dbReference type="NCBI Taxonomy" id="1502156"/>
    <lineage>
        <taxon>Bacteria</taxon>
        <taxon>Pseudomonadati</taxon>
        <taxon>Pseudomonadota</taxon>
        <taxon>Alphaproteobacteria</taxon>
        <taxon>Hyphomicrobiales</taxon>
        <taxon>Phyllobacteriaceae</taxon>
        <taxon>Tianweitania</taxon>
    </lineage>
</organism>
<dbReference type="EMBL" id="JAGIYY010000001">
    <property type="protein sequence ID" value="MBP0438333.1"/>
    <property type="molecule type" value="Genomic_DNA"/>
</dbReference>
<gene>
    <name evidence="2" type="ORF">J5Y06_06700</name>
</gene>
<evidence type="ECO:0000259" key="1">
    <source>
        <dbReference type="PROSITE" id="PS51742"/>
    </source>
</evidence>
<dbReference type="InterPro" id="IPR005175">
    <property type="entry name" value="PPC_dom"/>
</dbReference>
<protein>
    <submittedName>
        <fullName evidence="2">DNA-binding protein</fullName>
    </submittedName>
</protein>
<dbReference type="InterPro" id="IPR025707">
    <property type="entry name" value="DNA_bp_PD1"/>
</dbReference>
<name>A0A8J7UHZ2_9HYPH</name>
<dbReference type="PANTHER" id="PTHR34988:SF1">
    <property type="entry name" value="DNA-BINDING PROTEIN"/>
    <property type="match status" value="1"/>
</dbReference>
<dbReference type="PANTHER" id="PTHR34988">
    <property type="entry name" value="PROTEIN, PUTATIVE-RELATED"/>
    <property type="match status" value="1"/>
</dbReference>
<keyword evidence="2" id="KW-0238">DNA-binding</keyword>
<dbReference type="PROSITE" id="PS51742">
    <property type="entry name" value="PPC"/>
    <property type="match status" value="1"/>
</dbReference>
<evidence type="ECO:0000313" key="2">
    <source>
        <dbReference type="EMBL" id="MBP0438333.1"/>
    </source>
</evidence>
<dbReference type="CDD" id="cd11378">
    <property type="entry name" value="DUF296"/>
    <property type="match status" value="1"/>
</dbReference>
<keyword evidence="3" id="KW-1185">Reference proteome</keyword>
<dbReference type="SUPFAM" id="SSF117856">
    <property type="entry name" value="AF0104/ALDC/Ptd012-like"/>
    <property type="match status" value="1"/>
</dbReference>
<dbReference type="Gene3D" id="3.30.1330.80">
    <property type="entry name" value="Hypothetical protein, similar to alpha- acetolactate decarboxylase, domain 2"/>
    <property type="match status" value="1"/>
</dbReference>
<dbReference type="Pfam" id="PF03479">
    <property type="entry name" value="PCC"/>
    <property type="match status" value="1"/>
</dbReference>
<reference evidence="2" key="1">
    <citation type="submission" date="2021-03" db="EMBL/GenBank/DDBJ databases">
        <title>Genome sequencing and assembly of Tianweitania sediminis.</title>
        <authorList>
            <person name="Chhetri G."/>
        </authorList>
    </citation>
    <scope>NUCLEOTIDE SEQUENCE</scope>
    <source>
        <strain evidence="2">Z8</strain>
    </source>
</reference>
<dbReference type="AlphaFoldDB" id="A0A8J7UHZ2"/>
<accession>A0A8J7UHZ2</accession>
<proteinExistence type="predicted"/>
<dbReference type="GO" id="GO:0003677">
    <property type="term" value="F:DNA binding"/>
    <property type="evidence" value="ECO:0007669"/>
    <property type="project" value="UniProtKB-KW"/>
</dbReference>
<comment type="caution">
    <text evidence="2">The sequence shown here is derived from an EMBL/GenBank/DDBJ whole genome shotgun (WGS) entry which is preliminary data.</text>
</comment>
<feature type="domain" description="PPC" evidence="1">
    <location>
        <begin position="9"/>
        <end position="146"/>
    </location>
</feature>
<sequence length="150" mass="16358">MLTRPLNEHGGLRTILAVLEKGDEAMDCLRRLAEVENISAAQLTALGAFRTAELSFFEWDTKEYLSIPVNEQVEVATMVGDIALDGEGKPAVHVHAVLGKRDGRAIAGHLARGEVRPTLEVVITETEAHLHRVKDDETGLPLIKPHRAGP</sequence>
<evidence type="ECO:0000313" key="3">
    <source>
        <dbReference type="Proteomes" id="UP000666240"/>
    </source>
</evidence>